<feature type="region of interest" description="Disordered" evidence="1">
    <location>
        <begin position="1"/>
        <end position="37"/>
    </location>
</feature>
<feature type="compositionally biased region" description="Basic and acidic residues" evidence="1">
    <location>
        <begin position="17"/>
        <end position="27"/>
    </location>
</feature>
<dbReference type="AlphaFoldDB" id="A0A4Z2E5B0"/>
<evidence type="ECO:0000313" key="3">
    <source>
        <dbReference type="Proteomes" id="UP000314294"/>
    </source>
</evidence>
<comment type="caution">
    <text evidence="2">The sequence shown here is derived from an EMBL/GenBank/DDBJ whole genome shotgun (WGS) entry which is preliminary data.</text>
</comment>
<evidence type="ECO:0000256" key="1">
    <source>
        <dbReference type="SAM" id="MobiDB-lite"/>
    </source>
</evidence>
<dbReference type="EMBL" id="SRLO01018153">
    <property type="protein sequence ID" value="TNN23532.1"/>
    <property type="molecule type" value="Genomic_DNA"/>
</dbReference>
<gene>
    <name evidence="2" type="ORF">EYF80_066346</name>
</gene>
<organism evidence="2 3">
    <name type="scientific">Liparis tanakae</name>
    <name type="common">Tanaka's snailfish</name>
    <dbReference type="NCBI Taxonomy" id="230148"/>
    <lineage>
        <taxon>Eukaryota</taxon>
        <taxon>Metazoa</taxon>
        <taxon>Chordata</taxon>
        <taxon>Craniata</taxon>
        <taxon>Vertebrata</taxon>
        <taxon>Euteleostomi</taxon>
        <taxon>Actinopterygii</taxon>
        <taxon>Neopterygii</taxon>
        <taxon>Teleostei</taxon>
        <taxon>Neoteleostei</taxon>
        <taxon>Acanthomorphata</taxon>
        <taxon>Eupercaria</taxon>
        <taxon>Perciformes</taxon>
        <taxon>Cottioidei</taxon>
        <taxon>Cottales</taxon>
        <taxon>Liparidae</taxon>
        <taxon>Liparis</taxon>
    </lineage>
</organism>
<sequence length="140" mass="14749">MLAQRSGLPPGRTPPPLKERPDPRDVGGGDGGDAKGCCSLPPPPAAGGCPWARLAGLDGCLSEPYCLWFQLLARAYWGELPPGRSAAWARLRDAARKNCVLSRVRAGGGRREGSILGMWRSPGGDVCSGFLPAFRNLGIP</sequence>
<name>A0A4Z2E5B0_9TELE</name>
<dbReference type="Proteomes" id="UP000314294">
    <property type="component" value="Unassembled WGS sequence"/>
</dbReference>
<keyword evidence="3" id="KW-1185">Reference proteome</keyword>
<reference evidence="2 3" key="1">
    <citation type="submission" date="2019-03" db="EMBL/GenBank/DDBJ databases">
        <title>First draft genome of Liparis tanakae, snailfish: a comprehensive survey of snailfish specific genes.</title>
        <authorList>
            <person name="Kim W."/>
            <person name="Song I."/>
            <person name="Jeong J.-H."/>
            <person name="Kim D."/>
            <person name="Kim S."/>
            <person name="Ryu S."/>
            <person name="Song J.Y."/>
            <person name="Lee S.K."/>
        </authorList>
    </citation>
    <scope>NUCLEOTIDE SEQUENCE [LARGE SCALE GENOMIC DNA]</scope>
    <source>
        <tissue evidence="2">Muscle</tissue>
    </source>
</reference>
<evidence type="ECO:0000313" key="2">
    <source>
        <dbReference type="EMBL" id="TNN23532.1"/>
    </source>
</evidence>
<proteinExistence type="predicted"/>
<protein>
    <submittedName>
        <fullName evidence="2">Uncharacterized protein</fullName>
    </submittedName>
</protein>
<accession>A0A4Z2E5B0</accession>